<feature type="domain" description="SLBB" evidence="16">
    <location>
        <begin position="109"/>
        <end position="188"/>
    </location>
</feature>
<evidence type="ECO:0000256" key="14">
    <source>
        <dbReference type="ARBA" id="ARBA00023288"/>
    </source>
</evidence>
<evidence type="ECO:0000256" key="4">
    <source>
        <dbReference type="ARBA" id="ARBA00022452"/>
    </source>
</evidence>
<keyword evidence="3" id="KW-0813">Transport</keyword>
<dbReference type="AlphaFoldDB" id="A0A1H4TXD5"/>
<keyword evidence="5" id="KW-0762">Sugar transport</keyword>
<evidence type="ECO:0000256" key="5">
    <source>
        <dbReference type="ARBA" id="ARBA00022597"/>
    </source>
</evidence>
<dbReference type="Gene3D" id="3.10.560.10">
    <property type="entry name" value="Outer membrane lipoprotein wza domain like"/>
    <property type="match status" value="1"/>
</dbReference>
<keyword evidence="7" id="KW-0732">Signal</keyword>
<evidence type="ECO:0000313" key="18">
    <source>
        <dbReference type="Proteomes" id="UP000182409"/>
    </source>
</evidence>
<dbReference type="GO" id="GO:0015159">
    <property type="term" value="F:polysaccharide transmembrane transporter activity"/>
    <property type="evidence" value="ECO:0007669"/>
    <property type="project" value="InterPro"/>
</dbReference>
<dbReference type="PANTHER" id="PTHR33619">
    <property type="entry name" value="POLYSACCHARIDE EXPORT PROTEIN GFCE-RELATED"/>
    <property type="match status" value="1"/>
</dbReference>
<dbReference type="InterPro" id="IPR003715">
    <property type="entry name" value="Poly_export_N"/>
</dbReference>
<keyword evidence="8" id="KW-0625">Polysaccharide transport</keyword>
<feature type="domain" description="Polysaccharide export protein N-terminal" evidence="15">
    <location>
        <begin position="31"/>
        <end position="101"/>
    </location>
</feature>
<dbReference type="Pfam" id="PF02563">
    <property type="entry name" value="Poly_export"/>
    <property type="match status" value="1"/>
</dbReference>
<protein>
    <submittedName>
        <fullName evidence="17">Polysaccharide export outer membrane protein</fullName>
    </submittedName>
</protein>
<evidence type="ECO:0000256" key="9">
    <source>
        <dbReference type="ARBA" id="ARBA00023065"/>
    </source>
</evidence>
<evidence type="ECO:0000256" key="6">
    <source>
        <dbReference type="ARBA" id="ARBA00022692"/>
    </source>
</evidence>
<evidence type="ECO:0000313" key="17">
    <source>
        <dbReference type="EMBL" id="SEC61135.1"/>
    </source>
</evidence>
<evidence type="ECO:0000259" key="16">
    <source>
        <dbReference type="Pfam" id="PF22461"/>
    </source>
</evidence>
<keyword evidence="14" id="KW-0449">Lipoprotein</keyword>
<dbReference type="OrthoDB" id="9808421at2"/>
<evidence type="ECO:0000256" key="10">
    <source>
        <dbReference type="ARBA" id="ARBA00023114"/>
    </source>
</evidence>
<keyword evidence="6" id="KW-0812">Transmembrane</keyword>
<keyword evidence="11" id="KW-0472">Membrane</keyword>
<evidence type="ECO:0000256" key="13">
    <source>
        <dbReference type="ARBA" id="ARBA00023237"/>
    </source>
</evidence>
<evidence type="ECO:0000256" key="1">
    <source>
        <dbReference type="ARBA" id="ARBA00004571"/>
    </source>
</evidence>
<dbReference type="GO" id="GO:0009279">
    <property type="term" value="C:cell outer membrane"/>
    <property type="evidence" value="ECO:0007669"/>
    <property type="project" value="UniProtKB-SubCell"/>
</dbReference>
<dbReference type="EMBL" id="FNSD01000001">
    <property type="protein sequence ID" value="SEC61135.1"/>
    <property type="molecule type" value="Genomic_DNA"/>
</dbReference>
<dbReference type="Proteomes" id="UP000182409">
    <property type="component" value="Unassembled WGS sequence"/>
</dbReference>
<keyword evidence="12" id="KW-0564">Palmitate</keyword>
<proteinExistence type="inferred from homology"/>
<organism evidence="17 18">
    <name type="scientific">Terriglobus roseus</name>
    <dbReference type="NCBI Taxonomy" id="392734"/>
    <lineage>
        <taxon>Bacteria</taxon>
        <taxon>Pseudomonadati</taxon>
        <taxon>Acidobacteriota</taxon>
        <taxon>Terriglobia</taxon>
        <taxon>Terriglobales</taxon>
        <taxon>Acidobacteriaceae</taxon>
        <taxon>Terriglobus</taxon>
    </lineage>
</organism>
<keyword evidence="9" id="KW-0406">Ion transport</keyword>
<keyword evidence="13" id="KW-0998">Cell outer membrane</keyword>
<dbReference type="PANTHER" id="PTHR33619:SF3">
    <property type="entry name" value="POLYSACCHARIDE EXPORT PROTEIN GFCE-RELATED"/>
    <property type="match status" value="1"/>
</dbReference>
<comment type="subcellular location">
    <subcellularLocation>
        <location evidence="1">Cell outer membrane</location>
        <topology evidence="1">Multi-pass membrane protein</topology>
    </subcellularLocation>
</comment>
<gene>
    <name evidence="17" type="ORF">SAMN05443244_3891</name>
</gene>
<keyword evidence="10" id="KW-0626">Porin</keyword>
<sequence length="212" mass="22867">MKHGSIAALLGLVLCAPLTTSGQFLHHGTGRYQLRSNDEIKVTYHLTPDLNATVSVQPDGYVALPEIGEVRLAGLSLDEATEAITMKAAARLNKPEVSVEIVRFEKPHIFVGGNVGKPGQYTLNGPLTALQAIQVAEGFKDTANMKHVLLIRPIGEGVGETTVLNLKRSGSKHTTTETFVQDGDTLIVPENNLTAVSRYVKLINPGVYYPLK</sequence>
<evidence type="ECO:0000259" key="15">
    <source>
        <dbReference type="Pfam" id="PF02563"/>
    </source>
</evidence>
<accession>A0A1H4TXD5</accession>
<dbReference type="GO" id="GO:0046930">
    <property type="term" value="C:pore complex"/>
    <property type="evidence" value="ECO:0007669"/>
    <property type="project" value="UniProtKB-KW"/>
</dbReference>
<evidence type="ECO:0000256" key="11">
    <source>
        <dbReference type="ARBA" id="ARBA00023136"/>
    </source>
</evidence>
<evidence type="ECO:0000256" key="2">
    <source>
        <dbReference type="ARBA" id="ARBA00009450"/>
    </source>
</evidence>
<keyword evidence="4" id="KW-1134">Transmembrane beta strand</keyword>
<dbReference type="Pfam" id="PF22461">
    <property type="entry name" value="SLBB_2"/>
    <property type="match status" value="1"/>
</dbReference>
<dbReference type="GO" id="GO:0015288">
    <property type="term" value="F:porin activity"/>
    <property type="evidence" value="ECO:0007669"/>
    <property type="project" value="UniProtKB-KW"/>
</dbReference>
<name>A0A1H4TXD5_9BACT</name>
<dbReference type="InterPro" id="IPR049712">
    <property type="entry name" value="Poly_export"/>
</dbReference>
<evidence type="ECO:0000256" key="3">
    <source>
        <dbReference type="ARBA" id="ARBA00022448"/>
    </source>
</evidence>
<dbReference type="Gene3D" id="3.30.1950.10">
    <property type="entry name" value="wza like domain"/>
    <property type="match status" value="1"/>
</dbReference>
<dbReference type="RefSeq" id="WP_074655570.1">
    <property type="nucleotide sequence ID" value="NZ_FNSD01000001.1"/>
</dbReference>
<evidence type="ECO:0000256" key="12">
    <source>
        <dbReference type="ARBA" id="ARBA00023139"/>
    </source>
</evidence>
<evidence type="ECO:0000256" key="7">
    <source>
        <dbReference type="ARBA" id="ARBA00022729"/>
    </source>
</evidence>
<comment type="similarity">
    <text evidence="2">Belongs to the BexD/CtrA/VexA family.</text>
</comment>
<reference evidence="17 18" key="1">
    <citation type="submission" date="2016-10" db="EMBL/GenBank/DDBJ databases">
        <authorList>
            <person name="de Groot N.N."/>
        </authorList>
    </citation>
    <scope>NUCLEOTIDE SEQUENCE [LARGE SCALE GENOMIC DNA]</scope>
    <source>
        <strain evidence="17 18">AB35.6</strain>
    </source>
</reference>
<dbReference type="GO" id="GO:0006811">
    <property type="term" value="P:monoatomic ion transport"/>
    <property type="evidence" value="ECO:0007669"/>
    <property type="project" value="UniProtKB-KW"/>
</dbReference>
<evidence type="ECO:0000256" key="8">
    <source>
        <dbReference type="ARBA" id="ARBA00023047"/>
    </source>
</evidence>
<dbReference type="InterPro" id="IPR054765">
    <property type="entry name" value="SLBB_dom"/>
</dbReference>